<keyword evidence="2" id="KW-1185">Reference proteome</keyword>
<evidence type="ECO:0000313" key="2">
    <source>
        <dbReference type="Proteomes" id="UP001059912"/>
    </source>
</evidence>
<geneLocation type="plasmid" evidence="1 2">
    <name>unnamed1</name>
</geneLocation>
<gene>
    <name evidence="1" type="ORF">HB762_26675</name>
</gene>
<keyword evidence="1" id="KW-0614">Plasmid</keyword>
<dbReference type="Proteomes" id="UP001059912">
    <property type="component" value="Plasmid unnamed1"/>
</dbReference>
<dbReference type="RefSeq" id="WP_255905236.1">
    <property type="nucleotide sequence ID" value="NZ_CP050472.1"/>
</dbReference>
<sequence length="58" mass="7125">MKRTKGWYWVKFKGDEEPKWEVALWNGDFWEQSGYEWDYRDDDLVEINPNRIVEPSNA</sequence>
<protein>
    <submittedName>
        <fullName evidence="1">Uncharacterized protein</fullName>
    </submittedName>
</protein>
<organism evidence="1 2">
    <name type="scientific">Vibrio campbellii</name>
    <dbReference type="NCBI Taxonomy" id="680"/>
    <lineage>
        <taxon>Bacteria</taxon>
        <taxon>Pseudomonadati</taxon>
        <taxon>Pseudomonadota</taxon>
        <taxon>Gammaproteobacteria</taxon>
        <taxon>Vibrionales</taxon>
        <taxon>Vibrionaceae</taxon>
        <taxon>Vibrio</taxon>
    </lineage>
</organism>
<accession>A0ABY5IKM4</accession>
<proteinExistence type="predicted"/>
<evidence type="ECO:0000313" key="1">
    <source>
        <dbReference type="EMBL" id="UTZ34848.1"/>
    </source>
</evidence>
<name>A0ABY5IKM4_9VIBR</name>
<reference evidence="1" key="1">
    <citation type="submission" date="2020-03" db="EMBL/GenBank/DDBJ databases">
        <title>Five strains of Vibrio campbellii isolated from Mariana Trench.</title>
        <authorList>
            <person name="Liang J."/>
            <person name="Zhang X.-H."/>
        </authorList>
    </citation>
    <scope>NUCLEOTIDE SEQUENCE</scope>
    <source>
        <strain evidence="1">LJC013</strain>
        <plasmid evidence="1">unnamed1</plasmid>
    </source>
</reference>
<dbReference type="EMBL" id="CP050472">
    <property type="protein sequence ID" value="UTZ34848.1"/>
    <property type="molecule type" value="Genomic_DNA"/>
</dbReference>